<dbReference type="InterPro" id="IPR050295">
    <property type="entry name" value="Plant_2OG-oxidoreductases"/>
</dbReference>
<dbReference type="AlphaFoldDB" id="A0AAD8J6J0"/>
<reference evidence="6" key="2">
    <citation type="submission" date="2023-05" db="EMBL/GenBank/DDBJ databases">
        <authorList>
            <person name="Schelkunov M.I."/>
        </authorList>
    </citation>
    <scope>NUCLEOTIDE SEQUENCE</scope>
    <source>
        <strain evidence="6">Hsosn_3</strain>
        <tissue evidence="6">Leaf</tissue>
    </source>
</reference>
<keyword evidence="4" id="KW-0560">Oxidoreductase</keyword>
<dbReference type="InterPro" id="IPR044861">
    <property type="entry name" value="IPNS-like_FE2OG_OXY"/>
</dbReference>
<organism evidence="6 7">
    <name type="scientific">Heracleum sosnowskyi</name>
    <dbReference type="NCBI Taxonomy" id="360622"/>
    <lineage>
        <taxon>Eukaryota</taxon>
        <taxon>Viridiplantae</taxon>
        <taxon>Streptophyta</taxon>
        <taxon>Embryophyta</taxon>
        <taxon>Tracheophyta</taxon>
        <taxon>Spermatophyta</taxon>
        <taxon>Magnoliopsida</taxon>
        <taxon>eudicotyledons</taxon>
        <taxon>Gunneridae</taxon>
        <taxon>Pentapetalae</taxon>
        <taxon>asterids</taxon>
        <taxon>campanulids</taxon>
        <taxon>Apiales</taxon>
        <taxon>Apiaceae</taxon>
        <taxon>Apioideae</taxon>
        <taxon>apioid superclade</taxon>
        <taxon>Tordylieae</taxon>
        <taxon>Tordyliinae</taxon>
        <taxon>Heracleum</taxon>
    </lineage>
</organism>
<dbReference type="Proteomes" id="UP001237642">
    <property type="component" value="Unassembled WGS sequence"/>
</dbReference>
<dbReference type="GO" id="GO:0016705">
    <property type="term" value="F:oxidoreductase activity, acting on paired donors, with incorporation or reduction of molecular oxygen"/>
    <property type="evidence" value="ECO:0007669"/>
    <property type="project" value="UniProtKB-ARBA"/>
</dbReference>
<keyword evidence="3 4" id="KW-0408">Iron</keyword>
<evidence type="ECO:0000256" key="2">
    <source>
        <dbReference type="ARBA" id="ARBA00022723"/>
    </source>
</evidence>
<dbReference type="InterPro" id="IPR027443">
    <property type="entry name" value="IPNS-like_sf"/>
</dbReference>
<dbReference type="Pfam" id="PF14226">
    <property type="entry name" value="DIOX_N"/>
    <property type="match status" value="1"/>
</dbReference>
<evidence type="ECO:0000256" key="3">
    <source>
        <dbReference type="ARBA" id="ARBA00023004"/>
    </source>
</evidence>
<accession>A0AAD8J6J0</accession>
<evidence type="ECO:0000256" key="4">
    <source>
        <dbReference type="RuleBase" id="RU003682"/>
    </source>
</evidence>
<dbReference type="InterPro" id="IPR026992">
    <property type="entry name" value="DIOX_N"/>
</dbReference>
<dbReference type="Gene3D" id="2.60.120.330">
    <property type="entry name" value="B-lactam Antibiotic, Isopenicillin N Synthase, Chain"/>
    <property type="match status" value="1"/>
</dbReference>
<protein>
    <submittedName>
        <fullName evidence="6">S-norcoclaurine synthase 1</fullName>
    </submittedName>
</protein>
<reference evidence="6" key="1">
    <citation type="submission" date="2023-02" db="EMBL/GenBank/DDBJ databases">
        <title>Genome of toxic invasive species Heracleum sosnowskyi carries increased number of genes despite the absence of recent whole-genome duplications.</title>
        <authorList>
            <person name="Schelkunov M."/>
            <person name="Shtratnikova V."/>
            <person name="Makarenko M."/>
            <person name="Klepikova A."/>
            <person name="Omelchenko D."/>
            <person name="Novikova G."/>
            <person name="Obukhova E."/>
            <person name="Bogdanov V."/>
            <person name="Penin A."/>
            <person name="Logacheva M."/>
        </authorList>
    </citation>
    <scope>NUCLEOTIDE SEQUENCE</scope>
    <source>
        <strain evidence="6">Hsosn_3</strain>
        <tissue evidence="6">Leaf</tissue>
    </source>
</reference>
<dbReference type="InterPro" id="IPR005123">
    <property type="entry name" value="Oxoglu/Fe-dep_dioxygenase_dom"/>
</dbReference>
<name>A0AAD8J6J0_9APIA</name>
<keyword evidence="2 4" id="KW-0479">Metal-binding</keyword>
<dbReference type="Pfam" id="PF03171">
    <property type="entry name" value="2OG-FeII_Oxy"/>
    <property type="match status" value="1"/>
</dbReference>
<dbReference type="EMBL" id="JAUIZM010000002">
    <property type="protein sequence ID" value="KAK1396852.1"/>
    <property type="molecule type" value="Genomic_DNA"/>
</dbReference>
<dbReference type="PANTHER" id="PTHR47991">
    <property type="entry name" value="OXOGLUTARATE/IRON-DEPENDENT DIOXYGENASE"/>
    <property type="match status" value="1"/>
</dbReference>
<evidence type="ECO:0000313" key="7">
    <source>
        <dbReference type="Proteomes" id="UP001237642"/>
    </source>
</evidence>
<evidence type="ECO:0000256" key="1">
    <source>
        <dbReference type="ARBA" id="ARBA00008056"/>
    </source>
</evidence>
<dbReference type="GO" id="GO:0046872">
    <property type="term" value="F:metal ion binding"/>
    <property type="evidence" value="ECO:0007669"/>
    <property type="project" value="UniProtKB-KW"/>
</dbReference>
<sequence length="352" mass="40051">MVTSDNQIVEEVDCVEEIVKRDPSIIPKRYILTEKDVSKEMELPLLSAQVPVIDMALLSEGQEEELKKLDEACKYWGFFLVINNGMDERVLEDMKTAASQFFKLPLEDKMRYPFDPLAIEGYGRPYPVTEDQTVDWSDSLMFRLFPVQGRKLELWPNKPAALKGAVEAYSVEIGNVGKKLLGSLSLIMGMQSNDLPELHKEMQISMRVNYYPVCCEPEKVMGMSPHSDATTITILLQDNNVNGLQIRHNGGWVPVQPVPNSLIVNVGDVLEIWSNGKYKSIEHRAMTNGTRARISYASFVTPQMEVEVEPLKQMLDDSQKQKLYKKVTYEDYIRQNLQSKLKGKAYIANYAS</sequence>
<comment type="caution">
    <text evidence="6">The sequence shown here is derived from an EMBL/GenBank/DDBJ whole genome shotgun (WGS) entry which is preliminary data.</text>
</comment>
<proteinExistence type="inferred from homology"/>
<dbReference type="SUPFAM" id="SSF51197">
    <property type="entry name" value="Clavaminate synthase-like"/>
    <property type="match status" value="1"/>
</dbReference>
<feature type="domain" description="Fe2OG dioxygenase" evidence="5">
    <location>
        <begin position="202"/>
        <end position="302"/>
    </location>
</feature>
<dbReference type="PROSITE" id="PS51471">
    <property type="entry name" value="FE2OG_OXY"/>
    <property type="match status" value="1"/>
</dbReference>
<evidence type="ECO:0000259" key="5">
    <source>
        <dbReference type="PROSITE" id="PS51471"/>
    </source>
</evidence>
<comment type="similarity">
    <text evidence="1 4">Belongs to the iron/ascorbate-dependent oxidoreductase family.</text>
</comment>
<keyword evidence="7" id="KW-1185">Reference proteome</keyword>
<gene>
    <name evidence="6" type="ORF">POM88_006715</name>
</gene>
<evidence type="ECO:0000313" key="6">
    <source>
        <dbReference type="EMBL" id="KAK1396852.1"/>
    </source>
</evidence>
<dbReference type="FunFam" id="2.60.120.330:FF:000079">
    <property type="entry name" value="Protein SRG1"/>
    <property type="match status" value="1"/>
</dbReference>